<name>A0A918P597_9NEIS</name>
<dbReference type="Pfam" id="PF24494">
    <property type="entry name" value="DUF7587"/>
    <property type="match status" value="1"/>
</dbReference>
<accession>A0A918P597</accession>
<reference evidence="2" key="2">
    <citation type="submission" date="2020-09" db="EMBL/GenBank/DDBJ databases">
        <authorList>
            <person name="Sun Q."/>
            <person name="Kim S."/>
        </authorList>
    </citation>
    <scope>NUCLEOTIDE SEQUENCE</scope>
    <source>
        <strain evidence="2">KCTC 32182</strain>
    </source>
</reference>
<comment type="caution">
    <text evidence="2">The sequence shown here is derived from an EMBL/GenBank/DDBJ whole genome shotgun (WGS) entry which is preliminary data.</text>
</comment>
<evidence type="ECO:0000313" key="2">
    <source>
        <dbReference type="EMBL" id="GGY21200.1"/>
    </source>
</evidence>
<dbReference type="Proteomes" id="UP000645257">
    <property type="component" value="Unassembled WGS sequence"/>
</dbReference>
<dbReference type="AlphaFoldDB" id="A0A918P597"/>
<protein>
    <recommendedName>
        <fullName evidence="1">DUF7587 domain-containing protein</fullName>
    </recommendedName>
</protein>
<organism evidence="2 3">
    <name type="scientific">Paludibacterium paludis</name>
    <dbReference type="NCBI Taxonomy" id="1225769"/>
    <lineage>
        <taxon>Bacteria</taxon>
        <taxon>Pseudomonadati</taxon>
        <taxon>Pseudomonadota</taxon>
        <taxon>Betaproteobacteria</taxon>
        <taxon>Neisseriales</taxon>
        <taxon>Chromobacteriaceae</taxon>
        <taxon>Paludibacterium</taxon>
    </lineage>
</organism>
<evidence type="ECO:0000259" key="1">
    <source>
        <dbReference type="Pfam" id="PF24494"/>
    </source>
</evidence>
<dbReference type="EMBL" id="BMYX01000015">
    <property type="protein sequence ID" value="GGY21200.1"/>
    <property type="molecule type" value="Genomic_DNA"/>
</dbReference>
<sequence>MANSPWISTTRVLDVAKGYEGGNGIVAIDLNKLDALQVEVWQHVPRVNGVEGLPYHRSIWAQEVTIFQHIPRDAIVGPVRMP</sequence>
<gene>
    <name evidence="2" type="ORF">GCM10011289_26120</name>
</gene>
<reference evidence="2" key="1">
    <citation type="journal article" date="2014" name="Int. J. Syst. Evol. Microbiol.">
        <title>Complete genome sequence of Corynebacterium casei LMG S-19264T (=DSM 44701T), isolated from a smear-ripened cheese.</title>
        <authorList>
            <consortium name="US DOE Joint Genome Institute (JGI-PGF)"/>
            <person name="Walter F."/>
            <person name="Albersmeier A."/>
            <person name="Kalinowski J."/>
            <person name="Ruckert C."/>
        </authorList>
    </citation>
    <scope>NUCLEOTIDE SEQUENCE</scope>
    <source>
        <strain evidence="2">KCTC 32182</strain>
    </source>
</reference>
<keyword evidence="3" id="KW-1185">Reference proteome</keyword>
<feature type="domain" description="DUF7587" evidence="1">
    <location>
        <begin position="3"/>
        <end position="78"/>
    </location>
</feature>
<proteinExistence type="predicted"/>
<dbReference type="InterPro" id="IPR056009">
    <property type="entry name" value="DUF7587"/>
</dbReference>
<evidence type="ECO:0000313" key="3">
    <source>
        <dbReference type="Proteomes" id="UP000645257"/>
    </source>
</evidence>